<name>A0A502GU73_9GAMM</name>
<comment type="function">
    <text evidence="4 5">Required for flagellar hook formation. May act as a scaffolding protein.</text>
</comment>
<dbReference type="AlphaFoldDB" id="A0A502GU73"/>
<dbReference type="EMBL" id="RCZD01000001">
    <property type="protein sequence ID" value="TPG64800.1"/>
    <property type="molecule type" value="Genomic_DNA"/>
</dbReference>
<accession>A0A502GU73</accession>
<dbReference type="InterPro" id="IPR025965">
    <property type="entry name" value="FlgD/Vpr_Ig-like"/>
</dbReference>
<feature type="region of interest" description="Disordered" evidence="6">
    <location>
        <begin position="1"/>
        <end position="24"/>
    </location>
</feature>
<dbReference type="Gene3D" id="2.30.30.910">
    <property type="match status" value="1"/>
</dbReference>
<protein>
    <recommendedName>
        <fullName evidence="2 5">Basal-body rod modification protein FlgD</fullName>
    </recommendedName>
</protein>
<dbReference type="RefSeq" id="WP_140469887.1">
    <property type="nucleotide sequence ID" value="NZ_RCZD01000001.1"/>
</dbReference>
<keyword evidence="9" id="KW-0282">Flagellum</keyword>
<evidence type="ECO:0000256" key="4">
    <source>
        <dbReference type="ARBA" id="ARBA00024746"/>
    </source>
</evidence>
<evidence type="ECO:0000256" key="3">
    <source>
        <dbReference type="ARBA" id="ARBA00022795"/>
    </source>
</evidence>
<comment type="caution">
    <text evidence="9">The sequence shown here is derived from an EMBL/GenBank/DDBJ whole genome shotgun (WGS) entry which is preliminary data.</text>
</comment>
<dbReference type="GO" id="GO:0044781">
    <property type="term" value="P:bacterial-type flagellum organization"/>
    <property type="evidence" value="ECO:0007669"/>
    <property type="project" value="UniProtKB-UniRule"/>
</dbReference>
<keyword evidence="9" id="KW-0969">Cilium</keyword>
<keyword evidence="10" id="KW-1185">Reference proteome</keyword>
<organism evidence="9 10">
    <name type="scientific">Ewingella americana</name>
    <dbReference type="NCBI Taxonomy" id="41202"/>
    <lineage>
        <taxon>Bacteria</taxon>
        <taxon>Pseudomonadati</taxon>
        <taxon>Pseudomonadota</taxon>
        <taxon>Gammaproteobacteria</taxon>
        <taxon>Enterobacterales</taxon>
        <taxon>Yersiniaceae</taxon>
        <taxon>Ewingella</taxon>
    </lineage>
</organism>
<dbReference type="NCBIfam" id="NF005176">
    <property type="entry name" value="PRK06655.1-1"/>
    <property type="match status" value="1"/>
</dbReference>
<dbReference type="InterPro" id="IPR025963">
    <property type="entry name" value="FLgD_Tudor"/>
</dbReference>
<proteinExistence type="inferred from homology"/>
<feature type="domain" description="FlgD Tudor-like" evidence="8">
    <location>
        <begin position="86"/>
        <end position="224"/>
    </location>
</feature>
<dbReference type="OrthoDB" id="9785233at2"/>
<dbReference type="Pfam" id="PF13860">
    <property type="entry name" value="FlgD_ig"/>
    <property type="match status" value="1"/>
</dbReference>
<dbReference type="Pfam" id="PF13861">
    <property type="entry name" value="FLgD_tudor"/>
    <property type="match status" value="1"/>
</dbReference>
<evidence type="ECO:0000313" key="9">
    <source>
        <dbReference type="EMBL" id="TPG64800.1"/>
    </source>
</evidence>
<evidence type="ECO:0000256" key="6">
    <source>
        <dbReference type="SAM" id="MobiDB-lite"/>
    </source>
</evidence>
<evidence type="ECO:0000256" key="5">
    <source>
        <dbReference type="RuleBase" id="RU362076"/>
    </source>
</evidence>
<evidence type="ECO:0000256" key="1">
    <source>
        <dbReference type="ARBA" id="ARBA00010577"/>
    </source>
</evidence>
<dbReference type="Pfam" id="PF03963">
    <property type="entry name" value="FlgD"/>
    <property type="match status" value="1"/>
</dbReference>
<keyword evidence="9" id="KW-0966">Cell projection</keyword>
<evidence type="ECO:0000256" key="2">
    <source>
        <dbReference type="ARBA" id="ARBA00016013"/>
    </source>
</evidence>
<dbReference type="InterPro" id="IPR005648">
    <property type="entry name" value="FlgD"/>
</dbReference>
<feature type="domain" description="FlgD/Vpr Ig-like" evidence="7">
    <location>
        <begin position="114"/>
        <end position="185"/>
    </location>
</feature>
<sequence length="227" mass="23269">MSVLSSINDTTDNTISTTGTTTTKSTADDLSSNFLTLLVAQLKNQDPTNPMDNAQLTSQLAQINTVSGIEKLNTTLGSISGQINSNQSVQATSLIGHGVMVAGKAILVGTSAGTVSTTPFGLELERSVDTTTVTISDSNGKVVKTLNLGAQTAGVHSYSWDGKQDDGTTAVDGSYSFSVNATSGGEQMVASTLNYALVNGVTNDTSGAVLDLGVRGTSTLANVRQIL</sequence>
<dbReference type="Gene3D" id="2.60.40.4070">
    <property type="match status" value="1"/>
</dbReference>
<reference evidence="9 10" key="1">
    <citation type="journal article" date="2019" name="Environ. Microbiol.">
        <title>Species interactions and distinct microbial communities in high Arctic permafrost affected cryosols are associated with the CH4 and CO2 gas fluxes.</title>
        <authorList>
            <person name="Altshuler I."/>
            <person name="Hamel J."/>
            <person name="Turney S."/>
            <person name="Magnuson E."/>
            <person name="Levesque R."/>
            <person name="Greer C."/>
            <person name="Whyte L.G."/>
        </authorList>
    </citation>
    <scope>NUCLEOTIDE SEQUENCE [LARGE SCALE GENOMIC DNA]</scope>
    <source>
        <strain evidence="9 10">E4</strain>
    </source>
</reference>
<evidence type="ECO:0000313" key="10">
    <source>
        <dbReference type="Proteomes" id="UP000317663"/>
    </source>
</evidence>
<comment type="similarity">
    <text evidence="1 5">Belongs to the FlgD family.</text>
</comment>
<keyword evidence="3 5" id="KW-1005">Bacterial flagellum biogenesis</keyword>
<gene>
    <name evidence="9" type="primary">flgD</name>
    <name evidence="9" type="ORF">EAH77_00685</name>
</gene>
<evidence type="ECO:0000259" key="8">
    <source>
        <dbReference type="Pfam" id="PF13861"/>
    </source>
</evidence>
<dbReference type="Proteomes" id="UP000317663">
    <property type="component" value="Unassembled WGS sequence"/>
</dbReference>
<evidence type="ECO:0000259" key="7">
    <source>
        <dbReference type="Pfam" id="PF13860"/>
    </source>
</evidence>